<dbReference type="EMBL" id="CP133270">
    <property type="protein sequence ID" value="WVX67140.1"/>
    <property type="molecule type" value="Genomic_DNA"/>
</dbReference>
<dbReference type="PIRSF" id="PIRSF004649">
    <property type="entry name" value="MlaC"/>
    <property type="match status" value="1"/>
</dbReference>
<evidence type="ECO:0000313" key="2">
    <source>
        <dbReference type="EMBL" id="WVX67140.1"/>
    </source>
</evidence>
<dbReference type="Proteomes" id="UP001330434">
    <property type="component" value="Chromosome"/>
</dbReference>
<feature type="signal peptide" evidence="1">
    <location>
        <begin position="1"/>
        <end position="21"/>
    </location>
</feature>
<gene>
    <name evidence="2" type="ORF">Bealeia1_01337</name>
</gene>
<dbReference type="InterPro" id="IPR042245">
    <property type="entry name" value="Tgt2/MlaC_sf"/>
</dbReference>
<dbReference type="RefSeq" id="WP_331255924.1">
    <property type="nucleotide sequence ID" value="NZ_CP133270.1"/>
</dbReference>
<evidence type="ECO:0000313" key="3">
    <source>
        <dbReference type="Proteomes" id="UP001330434"/>
    </source>
</evidence>
<evidence type="ECO:0000256" key="1">
    <source>
        <dbReference type="SAM" id="SignalP"/>
    </source>
</evidence>
<dbReference type="InterPro" id="IPR008869">
    <property type="entry name" value="MlaC/ttg2D"/>
</dbReference>
<proteinExistence type="predicted"/>
<organism evidence="2 3">
    <name type="scientific">Candidatus Bealeia paramacronuclearis</name>
    <dbReference type="NCBI Taxonomy" id="1921001"/>
    <lineage>
        <taxon>Bacteria</taxon>
        <taxon>Pseudomonadati</taxon>
        <taxon>Pseudomonadota</taxon>
        <taxon>Alphaproteobacteria</taxon>
        <taxon>Holosporales</taxon>
        <taxon>Holosporaceae</taxon>
        <taxon>Candidatus Bealeia</taxon>
    </lineage>
</organism>
<dbReference type="Pfam" id="PF05494">
    <property type="entry name" value="MlaC"/>
    <property type="match status" value="1"/>
</dbReference>
<sequence length="200" mass="22836">MKFRFLLTVLMLVTTPFLAKAEQTHATPEAFIQEIGDQVITLLTNKMIDTPQRAKVFRDIFETKFNVKSIGKFVLGRYWKQATPEQKEKFLQLFTDGIVNSYATRFQEYTSQKFEVTGSRKESDGGITVISEITPEQGQPIRVDWKLFEKNGELRIYDVLLDGISMSITQRSEYSAVIQQGGGKIDSLLKALEDKLVILE</sequence>
<dbReference type="PANTHER" id="PTHR36573">
    <property type="entry name" value="INTERMEMBRANE PHOSPHOLIPID TRANSPORT SYSTEM BINDING PROTEIN MLAC"/>
    <property type="match status" value="1"/>
</dbReference>
<keyword evidence="3" id="KW-1185">Reference proteome</keyword>
<accession>A0ABZ2C728</accession>
<feature type="chain" id="PRO_5047078463" evidence="1">
    <location>
        <begin position="22"/>
        <end position="200"/>
    </location>
</feature>
<dbReference type="PANTHER" id="PTHR36573:SF1">
    <property type="entry name" value="INTERMEMBRANE PHOSPHOLIPID TRANSPORT SYSTEM BINDING PROTEIN MLAC"/>
    <property type="match status" value="1"/>
</dbReference>
<reference evidence="2 3" key="1">
    <citation type="journal article" date="2024" name="Environ. Microbiol.">
        <title>Novel evolutionary insights on the interactions of the Holosporales (Alphaproteobacteria) with eukaryotic hosts from comparative genomics.</title>
        <authorList>
            <person name="Giovannini M."/>
            <person name="Petroni G."/>
            <person name="Castelli M."/>
        </authorList>
    </citation>
    <scope>NUCLEOTIDE SEQUENCE [LARGE SCALE GENOMIC DNA]</scope>
    <source>
        <strain evidence="2 3">US_Bl 15I1</strain>
    </source>
</reference>
<keyword evidence="1" id="KW-0732">Signal</keyword>
<protein>
    <submittedName>
        <fullName evidence="2">ABC transporter substrate-binding protein</fullName>
    </submittedName>
</protein>
<name>A0ABZ2C728_9PROT</name>
<dbReference type="Gene3D" id="3.10.450.710">
    <property type="entry name" value="Tgt2/MlaC"/>
    <property type="match status" value="1"/>
</dbReference>